<dbReference type="Gene3D" id="3.40.50.300">
    <property type="entry name" value="P-loop containing nucleotide triphosphate hydrolases"/>
    <property type="match status" value="1"/>
</dbReference>
<accession>A0A2N9EII3</accession>
<gene>
    <name evidence="1" type="ORF">FSB_LOCUS6629</name>
</gene>
<name>A0A2N9EII3_FAGSY</name>
<dbReference type="PANTHER" id="PTHR23305:SF18">
    <property type="entry name" value="OBG-TYPE G DOMAIN-CONTAINING PROTEIN"/>
    <property type="match status" value="1"/>
</dbReference>
<protein>
    <recommendedName>
        <fullName evidence="2">OBG-type G domain-containing protein</fullName>
    </recommendedName>
</protein>
<organism evidence="1">
    <name type="scientific">Fagus sylvatica</name>
    <name type="common">Beechnut</name>
    <dbReference type="NCBI Taxonomy" id="28930"/>
    <lineage>
        <taxon>Eukaryota</taxon>
        <taxon>Viridiplantae</taxon>
        <taxon>Streptophyta</taxon>
        <taxon>Embryophyta</taxon>
        <taxon>Tracheophyta</taxon>
        <taxon>Spermatophyta</taxon>
        <taxon>Magnoliopsida</taxon>
        <taxon>eudicotyledons</taxon>
        <taxon>Gunneridae</taxon>
        <taxon>Pentapetalae</taxon>
        <taxon>rosids</taxon>
        <taxon>fabids</taxon>
        <taxon>Fagales</taxon>
        <taxon>Fagaceae</taxon>
        <taxon>Fagus</taxon>
    </lineage>
</organism>
<dbReference type="PANTHER" id="PTHR23305">
    <property type="entry name" value="OBG GTPASE FAMILY"/>
    <property type="match status" value="1"/>
</dbReference>
<dbReference type="SUPFAM" id="SSF52540">
    <property type="entry name" value="P-loop containing nucleoside triphosphate hydrolases"/>
    <property type="match status" value="1"/>
</dbReference>
<reference evidence="1" key="1">
    <citation type="submission" date="2018-02" db="EMBL/GenBank/DDBJ databases">
        <authorList>
            <person name="Cohen D.B."/>
            <person name="Kent A.D."/>
        </authorList>
    </citation>
    <scope>NUCLEOTIDE SEQUENCE</scope>
</reference>
<dbReference type="InterPro" id="IPR027417">
    <property type="entry name" value="P-loop_NTPase"/>
</dbReference>
<dbReference type="GO" id="GO:0016887">
    <property type="term" value="F:ATP hydrolysis activity"/>
    <property type="evidence" value="ECO:0007669"/>
    <property type="project" value="TreeGrafter"/>
</dbReference>
<dbReference type="EMBL" id="OIVN01000347">
    <property type="protein sequence ID" value="SPC78747.1"/>
    <property type="molecule type" value="Genomic_DNA"/>
</dbReference>
<proteinExistence type="predicted"/>
<dbReference type="AlphaFoldDB" id="A0A2N9EII3"/>
<evidence type="ECO:0000313" key="1">
    <source>
        <dbReference type="EMBL" id="SPC78747.1"/>
    </source>
</evidence>
<dbReference type="GO" id="GO:0005737">
    <property type="term" value="C:cytoplasm"/>
    <property type="evidence" value="ECO:0007669"/>
    <property type="project" value="TreeGrafter"/>
</dbReference>
<evidence type="ECO:0008006" key="2">
    <source>
        <dbReference type="Google" id="ProtNLM"/>
    </source>
</evidence>
<sequence length="370" mass="40520">MVNLVDGEYVDHLLIHGPLAKVLWDTVFALFGVQWVMLRRDESSKAAVYDFEGVEAGGSSLPSSVSFGYGGLEQDVVPNGGRLYYRLVLTCFEAVTGLKVNMSKSEMVLVGEVRSMLVLVDILCCWIGELLMTYLGMPLRASFKSLSISNSIAKKLSIDWLGGRGYICLRGGGLRGYRGISFGVGWGTSLNTIGSSGQLVVVVHVGGVPYLEIEKRMEKLKKGKVKDSQSKLKEEAEKSALEKIQLALMDGKPARSVALTEFEKDAIKHLCLLTMKPIIYVANVAETDLAEPENNSHVKEVMNVASELQSGLVSISAQVESELTELPYEERIEYLKSLGVSESGLGNLIRATYSLLGMRTYFTSGEKVQR</sequence>